<evidence type="ECO:0000313" key="2">
    <source>
        <dbReference type="Proteomes" id="UP000265520"/>
    </source>
</evidence>
<dbReference type="EMBL" id="LXQA010270451">
    <property type="protein sequence ID" value="MCI39684.1"/>
    <property type="molecule type" value="Genomic_DNA"/>
</dbReference>
<comment type="caution">
    <text evidence="1">The sequence shown here is derived from an EMBL/GenBank/DDBJ whole genome shotgun (WGS) entry which is preliminary data.</text>
</comment>
<protein>
    <recommendedName>
        <fullName evidence="3">RNA-directed DNA polymerase (Reverse transcriptase)</fullName>
    </recommendedName>
</protein>
<evidence type="ECO:0008006" key="3">
    <source>
        <dbReference type="Google" id="ProtNLM"/>
    </source>
</evidence>
<reference evidence="1 2" key="1">
    <citation type="journal article" date="2018" name="Front. Plant Sci.">
        <title>Red Clover (Trifolium pratense) and Zigzag Clover (T. medium) - A Picture of Genomic Similarities and Differences.</title>
        <authorList>
            <person name="Dluhosova J."/>
            <person name="Istvanek J."/>
            <person name="Nedelnik J."/>
            <person name="Repkova J."/>
        </authorList>
    </citation>
    <scope>NUCLEOTIDE SEQUENCE [LARGE SCALE GENOMIC DNA]</scope>
    <source>
        <strain evidence="2">cv. 10/8</strain>
        <tissue evidence="1">Leaf</tissue>
    </source>
</reference>
<proteinExistence type="predicted"/>
<keyword evidence="2" id="KW-1185">Reference proteome</keyword>
<name>A0A392RUF8_9FABA</name>
<sequence>MQKEWVDQVLIHWKRQKIEEATWEDTIMMRSQFPNFCLEDKAMLSGGSIVRTRTLNDNSATTSLANDYSVGPRKGLVYSRK</sequence>
<dbReference type="Proteomes" id="UP000265520">
    <property type="component" value="Unassembled WGS sequence"/>
</dbReference>
<accession>A0A392RUF8</accession>
<evidence type="ECO:0000313" key="1">
    <source>
        <dbReference type="EMBL" id="MCI39684.1"/>
    </source>
</evidence>
<dbReference type="AlphaFoldDB" id="A0A392RUF8"/>
<feature type="non-terminal residue" evidence="1">
    <location>
        <position position="81"/>
    </location>
</feature>
<organism evidence="1 2">
    <name type="scientific">Trifolium medium</name>
    <dbReference type="NCBI Taxonomy" id="97028"/>
    <lineage>
        <taxon>Eukaryota</taxon>
        <taxon>Viridiplantae</taxon>
        <taxon>Streptophyta</taxon>
        <taxon>Embryophyta</taxon>
        <taxon>Tracheophyta</taxon>
        <taxon>Spermatophyta</taxon>
        <taxon>Magnoliopsida</taxon>
        <taxon>eudicotyledons</taxon>
        <taxon>Gunneridae</taxon>
        <taxon>Pentapetalae</taxon>
        <taxon>rosids</taxon>
        <taxon>fabids</taxon>
        <taxon>Fabales</taxon>
        <taxon>Fabaceae</taxon>
        <taxon>Papilionoideae</taxon>
        <taxon>50 kb inversion clade</taxon>
        <taxon>NPAAA clade</taxon>
        <taxon>Hologalegina</taxon>
        <taxon>IRL clade</taxon>
        <taxon>Trifolieae</taxon>
        <taxon>Trifolium</taxon>
    </lineage>
</organism>